<evidence type="ECO:0000256" key="11">
    <source>
        <dbReference type="ARBA" id="ARBA00022840"/>
    </source>
</evidence>
<dbReference type="Pfam" id="PF02896">
    <property type="entry name" value="PEP-utilizers_C"/>
    <property type="match status" value="1"/>
</dbReference>
<dbReference type="InterPro" id="IPR000121">
    <property type="entry name" value="PEP_util_C"/>
</dbReference>
<dbReference type="EC" id="2.7.9.2" evidence="5 15"/>
<keyword evidence="9 15" id="KW-0547">Nucleotide-binding</keyword>
<dbReference type="FunFam" id="3.30.1490.20:FF:000010">
    <property type="entry name" value="Phosphoenolpyruvate synthase"/>
    <property type="match status" value="1"/>
</dbReference>
<dbReference type="SUPFAM" id="SSF52009">
    <property type="entry name" value="Phosphohistidine domain"/>
    <property type="match status" value="1"/>
</dbReference>
<dbReference type="PANTHER" id="PTHR43030">
    <property type="entry name" value="PHOSPHOENOLPYRUVATE SYNTHASE"/>
    <property type="match status" value="1"/>
</dbReference>
<dbReference type="InterPro" id="IPR040442">
    <property type="entry name" value="Pyrv_kinase-like_dom_sf"/>
</dbReference>
<dbReference type="Pfam" id="PF01326">
    <property type="entry name" value="PPDK_N"/>
    <property type="match status" value="1"/>
</dbReference>
<evidence type="ECO:0000256" key="10">
    <source>
        <dbReference type="ARBA" id="ARBA00022777"/>
    </source>
</evidence>
<organism evidence="19 20">
    <name type="scientific">Humitalea rosea</name>
    <dbReference type="NCBI Taxonomy" id="990373"/>
    <lineage>
        <taxon>Bacteria</taxon>
        <taxon>Pseudomonadati</taxon>
        <taxon>Pseudomonadota</taxon>
        <taxon>Alphaproteobacteria</taxon>
        <taxon>Acetobacterales</taxon>
        <taxon>Roseomonadaceae</taxon>
        <taxon>Humitalea</taxon>
    </lineage>
</organism>
<dbReference type="PANTHER" id="PTHR43030:SF1">
    <property type="entry name" value="PHOSPHOENOLPYRUVATE SYNTHASE"/>
    <property type="match status" value="1"/>
</dbReference>
<dbReference type="Pfam" id="PF00391">
    <property type="entry name" value="PEP-utilizers"/>
    <property type="match status" value="1"/>
</dbReference>
<feature type="domain" description="PEP-utilising enzyme C-terminal" evidence="18">
    <location>
        <begin position="489"/>
        <end position="801"/>
    </location>
</feature>
<dbReference type="PIRSF" id="PIRSF000854">
    <property type="entry name" value="PEP_synthase"/>
    <property type="match status" value="1"/>
</dbReference>
<dbReference type="InterPro" id="IPR002192">
    <property type="entry name" value="PPDK_AMP/ATP-bd"/>
</dbReference>
<accession>A0A2W7HTX6</accession>
<evidence type="ECO:0000256" key="1">
    <source>
        <dbReference type="ARBA" id="ARBA00001946"/>
    </source>
</evidence>
<dbReference type="Gene3D" id="3.50.30.10">
    <property type="entry name" value="Phosphohistidine domain"/>
    <property type="match status" value="1"/>
</dbReference>
<dbReference type="NCBIfam" id="NF005057">
    <property type="entry name" value="PRK06464.1"/>
    <property type="match status" value="1"/>
</dbReference>
<keyword evidence="11 15" id="KW-0067">ATP-binding</keyword>
<evidence type="ECO:0000256" key="7">
    <source>
        <dbReference type="ARBA" id="ARBA00022679"/>
    </source>
</evidence>
<comment type="similarity">
    <text evidence="4 15">Belongs to the PEP-utilizing enzyme family.</text>
</comment>
<evidence type="ECO:0000259" key="16">
    <source>
        <dbReference type="Pfam" id="PF00391"/>
    </source>
</evidence>
<dbReference type="EMBL" id="QKYU01000053">
    <property type="protein sequence ID" value="PZW36927.1"/>
    <property type="molecule type" value="Genomic_DNA"/>
</dbReference>
<protein>
    <recommendedName>
        <fullName evidence="6 15">Phosphoenolpyruvate synthase</fullName>
        <shortName evidence="15">PEP synthase</shortName>
        <ecNumber evidence="5 15">2.7.9.2</ecNumber>
    </recommendedName>
    <alternativeName>
        <fullName evidence="13 15">Pyruvate, water dikinase</fullName>
    </alternativeName>
</protein>
<evidence type="ECO:0000256" key="4">
    <source>
        <dbReference type="ARBA" id="ARBA00007837"/>
    </source>
</evidence>
<comment type="caution">
    <text evidence="19">The sequence shown here is derived from an EMBL/GenBank/DDBJ whole genome shotgun (WGS) entry which is preliminary data.</text>
</comment>
<evidence type="ECO:0000256" key="14">
    <source>
        <dbReference type="ARBA" id="ARBA00047700"/>
    </source>
</evidence>
<dbReference type="Gene3D" id="3.30.1490.20">
    <property type="entry name" value="ATP-grasp fold, A domain"/>
    <property type="match status" value="1"/>
</dbReference>
<comment type="pathway">
    <text evidence="3 15">Carbohydrate biosynthesis; gluconeogenesis.</text>
</comment>
<keyword evidence="19" id="KW-0670">Pyruvate</keyword>
<dbReference type="UniPathway" id="UPA00138"/>
<proteinExistence type="inferred from homology"/>
<evidence type="ECO:0000313" key="20">
    <source>
        <dbReference type="Proteomes" id="UP000249688"/>
    </source>
</evidence>
<name>A0A2W7HTX6_9PROT</name>
<dbReference type="InterPro" id="IPR023151">
    <property type="entry name" value="PEP_util_CS"/>
</dbReference>
<dbReference type="SUPFAM" id="SSF56059">
    <property type="entry name" value="Glutathione synthetase ATP-binding domain-like"/>
    <property type="match status" value="1"/>
</dbReference>
<comment type="catalytic activity">
    <reaction evidence="14 15">
        <text>pyruvate + ATP + H2O = phosphoenolpyruvate + AMP + phosphate + 2 H(+)</text>
        <dbReference type="Rhea" id="RHEA:11364"/>
        <dbReference type="ChEBI" id="CHEBI:15361"/>
        <dbReference type="ChEBI" id="CHEBI:15377"/>
        <dbReference type="ChEBI" id="CHEBI:15378"/>
        <dbReference type="ChEBI" id="CHEBI:30616"/>
        <dbReference type="ChEBI" id="CHEBI:43474"/>
        <dbReference type="ChEBI" id="CHEBI:58702"/>
        <dbReference type="ChEBI" id="CHEBI:456215"/>
        <dbReference type="EC" id="2.7.9.2"/>
    </reaction>
</comment>
<comment type="cofactor">
    <cofactor evidence="1 15">
        <name>Mg(2+)</name>
        <dbReference type="ChEBI" id="CHEBI:18420"/>
    </cofactor>
</comment>
<evidence type="ECO:0000259" key="18">
    <source>
        <dbReference type="Pfam" id="PF02896"/>
    </source>
</evidence>
<keyword evidence="20" id="KW-1185">Reference proteome</keyword>
<comment type="function">
    <text evidence="2 15">Catalyzes the phosphorylation of pyruvate to phosphoenolpyruvate.</text>
</comment>
<evidence type="ECO:0000256" key="12">
    <source>
        <dbReference type="ARBA" id="ARBA00022842"/>
    </source>
</evidence>
<dbReference type="InterPro" id="IPR015813">
    <property type="entry name" value="Pyrv/PenolPyrv_kinase-like_dom"/>
</dbReference>
<keyword evidence="8 15" id="KW-0479">Metal-binding</keyword>
<evidence type="ECO:0000256" key="15">
    <source>
        <dbReference type="PIRNR" id="PIRNR000854"/>
    </source>
</evidence>
<dbReference type="InterPro" id="IPR006319">
    <property type="entry name" value="PEP_synth"/>
</dbReference>
<evidence type="ECO:0000259" key="17">
    <source>
        <dbReference type="Pfam" id="PF01326"/>
    </source>
</evidence>
<dbReference type="GO" id="GO:0008986">
    <property type="term" value="F:pyruvate, water dikinase activity"/>
    <property type="evidence" value="ECO:0007669"/>
    <property type="project" value="UniProtKB-EC"/>
</dbReference>
<dbReference type="AlphaFoldDB" id="A0A2W7HTX6"/>
<dbReference type="Gene3D" id="3.30.470.20">
    <property type="entry name" value="ATP-grasp fold, B domain"/>
    <property type="match status" value="1"/>
</dbReference>
<evidence type="ECO:0000256" key="3">
    <source>
        <dbReference type="ARBA" id="ARBA00004742"/>
    </source>
</evidence>
<dbReference type="GO" id="GO:0005524">
    <property type="term" value="F:ATP binding"/>
    <property type="evidence" value="ECO:0007669"/>
    <property type="project" value="UniProtKB-KW"/>
</dbReference>
<feature type="domain" description="PEP-utilising enzyme mobile" evidence="16">
    <location>
        <begin position="396"/>
        <end position="466"/>
    </location>
</feature>
<evidence type="ECO:0000256" key="5">
    <source>
        <dbReference type="ARBA" id="ARBA00011996"/>
    </source>
</evidence>
<reference evidence="19 20" key="1">
    <citation type="submission" date="2018-06" db="EMBL/GenBank/DDBJ databases">
        <title>Genomic Encyclopedia of Archaeal and Bacterial Type Strains, Phase II (KMG-II): from individual species to whole genera.</title>
        <authorList>
            <person name="Goeker M."/>
        </authorList>
    </citation>
    <scope>NUCLEOTIDE SEQUENCE [LARGE SCALE GENOMIC DNA]</scope>
    <source>
        <strain evidence="19 20">DSM 24525</strain>
    </source>
</reference>
<dbReference type="InterPro" id="IPR036637">
    <property type="entry name" value="Phosphohistidine_dom_sf"/>
</dbReference>
<evidence type="ECO:0000256" key="9">
    <source>
        <dbReference type="ARBA" id="ARBA00022741"/>
    </source>
</evidence>
<sequence length="808" mass="86298">MSSPIAPLPQAPMAEPPLLWLETVGVADVPRVGGKNASLGEMIGALGGAGVRVPPGFATTAASFRDYVAENGIATAMQAQLAAFKAGKASLQETGAAIRRLFLDGEFPAATAAAIREAYRELGRRRGLSDPAVAVRSSATAEDLPNASFAGQQETFLNVQGEATLLQACRACYASLFTDRAISYREMQGFDHLKVALSVGVQAMVRADLGGSGIMFTIDTESGFPGVVVISAAWGLGEPIVQGQVDPDRYLVFKAPLADPACVPILEKTLGGKARKMIYASGGSARTALVATRLRERKSFVLEDQDILQLARWSLAIEQHYGRPMDMEWGRDGEKGELWILQARPETVHGTRQSSTLRSWRLTSKAQPILRGAAVGEAIAAGPVRIAHSPDDIAGFPAGAVLVAEATDPDWVPLMRKAAGIITDHGGATSHAAIVSRELGLPAVIGTQQATSLLRDGQQVTLSCAGGEEGLVYDGVLDFSATDIDLAAIPKTRTAMMLNIATPAAALRSWRLPSQGVGLARMEFIINAVVKAHPMALLRFDAVTDPAARREIEALTSGYANKADYFVETLARGVARIAAPFHPHPVIVRMSDFKSNEYAHLLGGAGFEPVEENPMLGLRGASRYYSERYREGFVLECRAMVAARETIGADNIILMIPFCRTPAEADQVLALMAEHGLKRGEKGLQIYMMCEIPANVILTEEFAARFDGFSIGSNDLTQLVLGVDRDSAELRGLFDERDEAVKRMIADVIRRAHLCGIKVGICGEAPSNHPEFAAFLVECGIDSISLNPDSFVAAARRVAEAETARPGG</sequence>
<evidence type="ECO:0000313" key="19">
    <source>
        <dbReference type="EMBL" id="PZW36927.1"/>
    </source>
</evidence>
<keyword evidence="7 15" id="KW-0808">Transferase</keyword>
<dbReference type="NCBIfam" id="TIGR01418">
    <property type="entry name" value="PEP_synth"/>
    <property type="match status" value="1"/>
</dbReference>
<dbReference type="Gene3D" id="3.20.20.60">
    <property type="entry name" value="Phosphoenolpyruvate-binding domains"/>
    <property type="match status" value="1"/>
</dbReference>
<gene>
    <name evidence="19" type="ORF">C8P66_1535</name>
</gene>
<dbReference type="GO" id="GO:0046872">
    <property type="term" value="F:metal ion binding"/>
    <property type="evidence" value="ECO:0007669"/>
    <property type="project" value="UniProtKB-KW"/>
</dbReference>
<evidence type="ECO:0000256" key="13">
    <source>
        <dbReference type="ARBA" id="ARBA00033470"/>
    </source>
</evidence>
<dbReference type="InterPro" id="IPR018274">
    <property type="entry name" value="PEP_util_AS"/>
</dbReference>
<dbReference type="SUPFAM" id="SSF51621">
    <property type="entry name" value="Phosphoenolpyruvate/pyruvate domain"/>
    <property type="match status" value="1"/>
</dbReference>
<evidence type="ECO:0000256" key="8">
    <source>
        <dbReference type="ARBA" id="ARBA00022723"/>
    </source>
</evidence>
<evidence type="ECO:0000256" key="2">
    <source>
        <dbReference type="ARBA" id="ARBA00002988"/>
    </source>
</evidence>
<keyword evidence="12 15" id="KW-0460">Magnesium</keyword>
<dbReference type="PROSITE" id="PS00370">
    <property type="entry name" value="PEP_ENZYMES_PHOS_SITE"/>
    <property type="match status" value="1"/>
</dbReference>
<dbReference type="InterPro" id="IPR013815">
    <property type="entry name" value="ATP_grasp_subdomain_1"/>
</dbReference>
<dbReference type="PROSITE" id="PS00742">
    <property type="entry name" value="PEP_ENZYMES_2"/>
    <property type="match status" value="1"/>
</dbReference>
<dbReference type="GO" id="GO:0006094">
    <property type="term" value="P:gluconeogenesis"/>
    <property type="evidence" value="ECO:0007669"/>
    <property type="project" value="UniProtKB-UniPathway"/>
</dbReference>
<dbReference type="Proteomes" id="UP000249688">
    <property type="component" value="Unassembled WGS sequence"/>
</dbReference>
<dbReference type="InterPro" id="IPR008279">
    <property type="entry name" value="PEP-util_enz_mobile_dom"/>
</dbReference>
<evidence type="ECO:0000256" key="6">
    <source>
        <dbReference type="ARBA" id="ARBA00021623"/>
    </source>
</evidence>
<keyword evidence="10 15" id="KW-0418">Kinase</keyword>
<feature type="domain" description="Pyruvate phosphate dikinase AMP/ATP-binding" evidence="17">
    <location>
        <begin position="30"/>
        <end position="354"/>
    </location>
</feature>